<comment type="similarity">
    <text evidence="1">Belongs to the LytR/CpsA/Psr (LCP) family.</text>
</comment>
<dbReference type="PANTHER" id="PTHR33392:SF10">
    <property type="entry name" value="POLYISOPRENYL-TEICHOIC ACID--PEPTIDOGLYCAN TEICHOIC ACID TRANSFERASE TAGV"/>
    <property type="match status" value="1"/>
</dbReference>
<accession>A0A6M0Q7L7</accession>
<name>A0A6M0Q7L7_9BACI</name>
<feature type="domain" description="Cell envelope-related transcriptional attenuator" evidence="6">
    <location>
        <begin position="91"/>
        <end position="240"/>
    </location>
</feature>
<evidence type="ECO:0000259" key="6">
    <source>
        <dbReference type="Pfam" id="PF03816"/>
    </source>
</evidence>
<evidence type="ECO:0000256" key="5">
    <source>
        <dbReference type="SAM" id="Phobius"/>
    </source>
</evidence>
<evidence type="ECO:0000256" key="1">
    <source>
        <dbReference type="ARBA" id="ARBA00006068"/>
    </source>
</evidence>
<organism evidence="7 8">
    <name type="scientific">Bacillus mesophilus</name>
    <dbReference type="NCBI Taxonomy" id="1808955"/>
    <lineage>
        <taxon>Bacteria</taxon>
        <taxon>Bacillati</taxon>
        <taxon>Bacillota</taxon>
        <taxon>Bacilli</taxon>
        <taxon>Bacillales</taxon>
        <taxon>Bacillaceae</taxon>
        <taxon>Bacillus</taxon>
    </lineage>
</organism>
<proteinExistence type="inferred from homology"/>
<dbReference type="Proteomes" id="UP000481043">
    <property type="component" value="Unassembled WGS sequence"/>
</dbReference>
<protein>
    <submittedName>
        <fullName evidence="7">LytR family transcriptional regulator</fullName>
    </submittedName>
</protein>
<dbReference type="GO" id="GO:0071555">
    <property type="term" value="P:cell wall organization"/>
    <property type="evidence" value="ECO:0007669"/>
    <property type="project" value="UniProtKB-KW"/>
</dbReference>
<evidence type="ECO:0000313" key="7">
    <source>
        <dbReference type="EMBL" id="NEY72273.1"/>
    </source>
</evidence>
<evidence type="ECO:0000256" key="4">
    <source>
        <dbReference type="ARBA" id="ARBA00022989"/>
    </source>
</evidence>
<sequence length="325" mass="36920">MTNNRADKLFDKKKRRKKKVIYTILITFSIAAICLGYFLYSSYNAASNSFKDLERGDKSKKREEAVVVHKDPISILLMGLEDYSSGGKNGRTDSLVIITFNPVDKSMKMVSIPRDTYVELPGRGKDKINHAHVFGGSDLTIETVENFLDIPIDYYAKVNFEGFKEIVDEVGGISVDVPFDFWEYSDEEAYKKLYFTKGVQSLNGEEALAYVRMRSQDKQGDFGRIERQKQAVKALVSKVNNPTILFKATDIAEHVGSNVETNLKPGELVNFAGMYKNIDLNDSENLTLEGENSRINRIYYYVPKEDSLTVIQDKLKEHLNINNTN</sequence>
<dbReference type="EMBL" id="JAAIWM010000003">
    <property type="protein sequence ID" value="NEY72273.1"/>
    <property type="molecule type" value="Genomic_DNA"/>
</dbReference>
<dbReference type="RefSeq" id="WP_163179725.1">
    <property type="nucleotide sequence ID" value="NZ_JAAIWM010000003.1"/>
</dbReference>
<keyword evidence="2 5" id="KW-0812">Transmembrane</keyword>
<reference evidence="7 8" key="1">
    <citation type="submission" date="2020-02" db="EMBL/GenBank/DDBJ databases">
        <title>Bacillus aquiflavi sp. nov., isolated from yellow water of strong flavor Chinese baijiu in Yibin region of China.</title>
        <authorList>
            <person name="Xie J."/>
        </authorList>
    </citation>
    <scope>NUCLEOTIDE SEQUENCE [LARGE SCALE GENOMIC DNA]</scope>
    <source>
        <strain evidence="7 8">SA4</strain>
    </source>
</reference>
<dbReference type="PANTHER" id="PTHR33392">
    <property type="entry name" value="POLYISOPRENYL-TEICHOIC ACID--PEPTIDOGLYCAN TEICHOIC ACID TRANSFERASE TAGU"/>
    <property type="match status" value="1"/>
</dbReference>
<dbReference type="InterPro" id="IPR004474">
    <property type="entry name" value="LytR_CpsA_psr"/>
</dbReference>
<evidence type="ECO:0000256" key="2">
    <source>
        <dbReference type="ARBA" id="ARBA00022692"/>
    </source>
</evidence>
<dbReference type="Pfam" id="PF03816">
    <property type="entry name" value="LytR_cpsA_psr"/>
    <property type="match status" value="1"/>
</dbReference>
<keyword evidence="3" id="KW-0735">Signal-anchor</keyword>
<comment type="caution">
    <text evidence="7">The sequence shown here is derived from an EMBL/GenBank/DDBJ whole genome shotgun (WGS) entry which is preliminary data.</text>
</comment>
<dbReference type="InterPro" id="IPR050922">
    <property type="entry name" value="LytR/CpsA/Psr_CW_biosynth"/>
</dbReference>
<feature type="transmembrane region" description="Helical" evidence="5">
    <location>
        <begin position="20"/>
        <end position="40"/>
    </location>
</feature>
<keyword evidence="4 5" id="KW-1133">Transmembrane helix</keyword>
<gene>
    <name evidence="7" type="ORF">G4D63_11105</name>
</gene>
<dbReference type="NCBIfam" id="TIGR00350">
    <property type="entry name" value="lytR_cpsA_psr"/>
    <property type="match status" value="1"/>
</dbReference>
<evidence type="ECO:0000256" key="3">
    <source>
        <dbReference type="ARBA" id="ARBA00022968"/>
    </source>
</evidence>
<dbReference type="Gene3D" id="3.40.630.190">
    <property type="entry name" value="LCP protein"/>
    <property type="match status" value="1"/>
</dbReference>
<evidence type="ECO:0000313" key="8">
    <source>
        <dbReference type="Proteomes" id="UP000481043"/>
    </source>
</evidence>
<keyword evidence="5" id="KW-0472">Membrane</keyword>
<dbReference type="AlphaFoldDB" id="A0A6M0Q7L7"/>
<keyword evidence="8" id="KW-1185">Reference proteome</keyword>